<dbReference type="SMART" id="SM00895">
    <property type="entry name" value="FCD"/>
    <property type="match status" value="1"/>
</dbReference>
<dbReference type="GO" id="GO:0003700">
    <property type="term" value="F:DNA-binding transcription factor activity"/>
    <property type="evidence" value="ECO:0007669"/>
    <property type="project" value="InterPro"/>
</dbReference>
<dbReference type="Gene3D" id="1.20.120.530">
    <property type="entry name" value="GntR ligand-binding domain-like"/>
    <property type="match status" value="1"/>
</dbReference>
<dbReference type="InterPro" id="IPR021401">
    <property type="entry name" value="DUF3040"/>
</dbReference>
<dbReference type="AlphaFoldDB" id="A0A7J0D1V5"/>
<dbReference type="Pfam" id="PF11239">
    <property type="entry name" value="DUF3040"/>
    <property type="match status" value="1"/>
</dbReference>
<keyword evidence="1" id="KW-0805">Transcription regulation</keyword>
<dbReference type="SUPFAM" id="SSF48008">
    <property type="entry name" value="GntR ligand-binding domain-like"/>
    <property type="match status" value="1"/>
</dbReference>
<evidence type="ECO:0000313" key="7">
    <source>
        <dbReference type="EMBL" id="GFN08731.1"/>
    </source>
</evidence>
<dbReference type="InterPro" id="IPR000524">
    <property type="entry name" value="Tscrpt_reg_HTH_GntR"/>
</dbReference>
<dbReference type="GO" id="GO:0003677">
    <property type="term" value="F:DNA binding"/>
    <property type="evidence" value="ECO:0007669"/>
    <property type="project" value="UniProtKB-KW"/>
</dbReference>
<dbReference type="Proteomes" id="UP000498740">
    <property type="component" value="Unassembled WGS sequence"/>
</dbReference>
<feature type="domain" description="HTH gntR-type" evidence="6">
    <location>
        <begin position="192"/>
        <end position="264"/>
    </location>
</feature>
<feature type="transmembrane region" description="Helical" evidence="5">
    <location>
        <begin position="42"/>
        <end position="75"/>
    </location>
</feature>
<dbReference type="Gene3D" id="1.10.10.10">
    <property type="entry name" value="Winged helix-like DNA-binding domain superfamily/Winged helix DNA-binding domain"/>
    <property type="match status" value="1"/>
</dbReference>
<keyword evidence="5" id="KW-1133">Transmembrane helix</keyword>
<dbReference type="InterPro" id="IPR036388">
    <property type="entry name" value="WH-like_DNA-bd_sf"/>
</dbReference>
<dbReference type="CDD" id="cd07377">
    <property type="entry name" value="WHTH_GntR"/>
    <property type="match status" value="1"/>
</dbReference>
<protein>
    <recommendedName>
        <fullName evidence="6">HTH gntR-type domain-containing protein</fullName>
    </recommendedName>
</protein>
<dbReference type="InterPro" id="IPR008920">
    <property type="entry name" value="TF_FadR/GntR_C"/>
</dbReference>
<reference evidence="7 8" key="1">
    <citation type="submission" date="2020-05" db="EMBL/GenBank/DDBJ databases">
        <title>Whole genome shotgun sequence of Streptomyces microflavus NBRC 13062.</title>
        <authorList>
            <person name="Komaki H."/>
            <person name="Tamura T."/>
        </authorList>
    </citation>
    <scope>NUCLEOTIDE SEQUENCE [LARGE SCALE GENOMIC DNA]</scope>
    <source>
        <strain evidence="7 8">NBRC 13062</strain>
    </source>
</reference>
<comment type="caution">
    <text evidence="7">The sequence shown here is derived from an EMBL/GenBank/DDBJ whole genome shotgun (WGS) entry which is preliminary data.</text>
</comment>
<evidence type="ECO:0000256" key="5">
    <source>
        <dbReference type="SAM" id="Phobius"/>
    </source>
</evidence>
<dbReference type="PANTHER" id="PTHR43537">
    <property type="entry name" value="TRANSCRIPTIONAL REGULATOR, GNTR FAMILY"/>
    <property type="match status" value="1"/>
</dbReference>
<dbReference type="PANTHER" id="PTHR43537:SF24">
    <property type="entry name" value="GLUCONATE OPERON TRANSCRIPTIONAL REPRESSOR"/>
    <property type="match status" value="1"/>
</dbReference>
<accession>A0A7J0D1V5</accession>
<dbReference type="InterPro" id="IPR011711">
    <property type="entry name" value="GntR_C"/>
</dbReference>
<dbReference type="SUPFAM" id="SSF46785">
    <property type="entry name" value="Winged helix' DNA-binding domain"/>
    <property type="match status" value="1"/>
</dbReference>
<keyword evidence="5" id="KW-0472">Membrane</keyword>
<evidence type="ECO:0000256" key="1">
    <source>
        <dbReference type="ARBA" id="ARBA00023015"/>
    </source>
</evidence>
<proteinExistence type="predicted"/>
<keyword evidence="3" id="KW-0804">Transcription</keyword>
<dbReference type="SMART" id="SM00345">
    <property type="entry name" value="HTH_GNTR"/>
    <property type="match status" value="1"/>
</dbReference>
<keyword evidence="5" id="KW-0812">Transmembrane</keyword>
<organism evidence="7 8">
    <name type="scientific">Streptomyces microflavus</name>
    <name type="common">Streptomyces lipmanii</name>
    <dbReference type="NCBI Taxonomy" id="1919"/>
    <lineage>
        <taxon>Bacteria</taxon>
        <taxon>Bacillati</taxon>
        <taxon>Actinomycetota</taxon>
        <taxon>Actinomycetes</taxon>
        <taxon>Kitasatosporales</taxon>
        <taxon>Streptomycetaceae</taxon>
        <taxon>Streptomyces</taxon>
    </lineage>
</organism>
<evidence type="ECO:0000256" key="4">
    <source>
        <dbReference type="SAM" id="MobiDB-lite"/>
    </source>
</evidence>
<dbReference type="PRINTS" id="PR00035">
    <property type="entry name" value="HTHGNTR"/>
</dbReference>
<sequence>MPTYDERLRALEEQLHRDDPGFAAAMSDGTPRSPREYRRRNAWLCMAFGLTALGMGIAIGHGLLIATGLVVAGAAAHLFDPQRGRLHGRDIPGAPGAPGTPGTPGTSGSPAPPDARRPHRRIPGPSARADRRPRPPNRSGLRVHGECDLSSVLPLGLVRSDHTVCVTYAERPGTGRGRELRMSVEWQPVRQSRTHELVLRSIEERVFAGELKAGDRLPPERELAPVLGVSRSALREALRVLETIGVLVAQPGRGPDAGARIVRNPDDALGRLLRLHFALGSYSLQDVLEARIILERSSFAAAACHAPSEDLDEAEELVRGMAAPGIGVSAFNDLDTRFHVLIARSSGNALTSTLTSAVRESVRPLILRALEEAEDWPATARALNAEHDTLLMLVCEGRGAEAADLVEQHIHGLHGTLVDGPAGP</sequence>
<keyword evidence="2" id="KW-0238">DNA-binding</keyword>
<dbReference type="InterPro" id="IPR036390">
    <property type="entry name" value="WH_DNA-bd_sf"/>
</dbReference>
<name>A0A7J0D1V5_STRMI</name>
<dbReference type="Pfam" id="PF00392">
    <property type="entry name" value="GntR"/>
    <property type="match status" value="1"/>
</dbReference>
<evidence type="ECO:0000313" key="8">
    <source>
        <dbReference type="Proteomes" id="UP000498740"/>
    </source>
</evidence>
<dbReference type="Pfam" id="PF07729">
    <property type="entry name" value="FCD"/>
    <property type="match status" value="1"/>
</dbReference>
<dbReference type="EMBL" id="BLWD01000001">
    <property type="protein sequence ID" value="GFN08731.1"/>
    <property type="molecule type" value="Genomic_DNA"/>
</dbReference>
<dbReference type="PROSITE" id="PS50949">
    <property type="entry name" value="HTH_GNTR"/>
    <property type="match status" value="1"/>
</dbReference>
<evidence type="ECO:0000259" key="6">
    <source>
        <dbReference type="PROSITE" id="PS50949"/>
    </source>
</evidence>
<evidence type="ECO:0000256" key="2">
    <source>
        <dbReference type="ARBA" id="ARBA00023125"/>
    </source>
</evidence>
<gene>
    <name evidence="7" type="ORF">Smic_72870</name>
</gene>
<feature type="region of interest" description="Disordered" evidence="4">
    <location>
        <begin position="83"/>
        <end position="144"/>
    </location>
</feature>
<evidence type="ECO:0000256" key="3">
    <source>
        <dbReference type="ARBA" id="ARBA00023163"/>
    </source>
</evidence>